<feature type="compositionally biased region" description="Polar residues" evidence="2">
    <location>
        <begin position="381"/>
        <end position="391"/>
    </location>
</feature>
<sequence length="661" mass="69143">MLTLDPASVCDVCAEEYGPFNLPRCIPCGHVLCESCSHNIVEKSLPRQKPVCPYCREPFSLDDVRVIRIDFTSTSGGGSGATKGADTERAAADDDDDTLLNFGALLRLDDDADTVLYSRSRSQTSSASASAAASRATSVERARSPSVHPPHFKPLNEDDFQEEEEDDVFPLSNVHADFQAVLDPTRHKTAARKLEDRVQKVASKRCSVEEVQNLQKALTEWLALDLQVGGDEQQRKTLSLSCALLRAILMNHVAHAEAAKVAKGVEMSLRARLAEAGCDPGEPTGNLFASAKAELKQALLAPGRTTPAPTRRRASVSASAPTSPDGHSFASAGSYAFSQNGYSQARSRNHTRNHTLSSAQFNSGISSAPGSGSNSASSSGRTTPTAGLLSTLSSPGVGTSSASAAAAALPAGTISKEKTPRSRTTSLYSSYSNVHRPTTPTPLPRSNSSSGSATTTSAPPIAHAHSMSASSRERRSMTPGPGRSTSHAVALGHARSASVAPTASPNFAPPMPRASLDRSSTPAPTSSASAAAAALTTPSKHGYAHPNGLASAGGFSAGLLADSATQSAGIVISRPPVPPKPRTLSGNSGSPPKHTGNSHLHSRGVLDDRGLESDREATVPTKINSTLSNGKERRSLKHERWFPALLGRKADPHMRPATSMN</sequence>
<evidence type="ECO:0000259" key="3">
    <source>
        <dbReference type="PROSITE" id="PS50089"/>
    </source>
</evidence>
<dbReference type="GO" id="GO:0008270">
    <property type="term" value="F:zinc ion binding"/>
    <property type="evidence" value="ECO:0007669"/>
    <property type="project" value="UniProtKB-KW"/>
</dbReference>
<name>A0A0H2R6Y0_9AGAM</name>
<gene>
    <name evidence="4" type="ORF">SCHPADRAFT_909364</name>
</gene>
<dbReference type="OrthoDB" id="6105938at2759"/>
<feature type="compositionally biased region" description="Low complexity" evidence="2">
    <location>
        <begin position="519"/>
        <end position="533"/>
    </location>
</feature>
<reference evidence="4 5" key="1">
    <citation type="submission" date="2015-04" db="EMBL/GenBank/DDBJ databases">
        <title>Complete genome sequence of Schizopora paradoxa KUC8140, a cosmopolitan wood degrader in East Asia.</title>
        <authorList>
            <consortium name="DOE Joint Genome Institute"/>
            <person name="Min B."/>
            <person name="Park H."/>
            <person name="Jang Y."/>
            <person name="Kim J.-J."/>
            <person name="Kim K.H."/>
            <person name="Pangilinan J."/>
            <person name="Lipzen A."/>
            <person name="Riley R."/>
            <person name="Grigoriev I.V."/>
            <person name="Spatafora J.W."/>
            <person name="Choi I.-G."/>
        </authorList>
    </citation>
    <scope>NUCLEOTIDE SEQUENCE [LARGE SCALE GENOMIC DNA]</scope>
    <source>
        <strain evidence="4 5">KUC8140</strain>
    </source>
</reference>
<evidence type="ECO:0000313" key="5">
    <source>
        <dbReference type="Proteomes" id="UP000053477"/>
    </source>
</evidence>
<dbReference type="CDD" id="cd16449">
    <property type="entry name" value="RING-HC"/>
    <property type="match status" value="1"/>
</dbReference>
<feature type="region of interest" description="Disordered" evidence="2">
    <location>
        <begin position="413"/>
        <end position="533"/>
    </location>
</feature>
<keyword evidence="1" id="KW-0863">Zinc-finger</keyword>
<feature type="compositionally biased region" description="Low complexity" evidence="2">
    <location>
        <begin position="444"/>
        <end position="470"/>
    </location>
</feature>
<feature type="compositionally biased region" description="Low complexity" evidence="2">
    <location>
        <begin position="362"/>
        <end position="380"/>
    </location>
</feature>
<feature type="domain" description="RING-type" evidence="3">
    <location>
        <begin position="10"/>
        <end position="56"/>
    </location>
</feature>
<proteinExistence type="predicted"/>
<dbReference type="STRING" id="27342.A0A0H2R6Y0"/>
<organism evidence="4 5">
    <name type="scientific">Schizopora paradoxa</name>
    <dbReference type="NCBI Taxonomy" id="27342"/>
    <lineage>
        <taxon>Eukaryota</taxon>
        <taxon>Fungi</taxon>
        <taxon>Dikarya</taxon>
        <taxon>Basidiomycota</taxon>
        <taxon>Agaricomycotina</taxon>
        <taxon>Agaricomycetes</taxon>
        <taxon>Hymenochaetales</taxon>
        <taxon>Schizoporaceae</taxon>
        <taxon>Schizopora</taxon>
    </lineage>
</organism>
<protein>
    <recommendedName>
        <fullName evidence="3">RING-type domain-containing protein</fullName>
    </recommendedName>
</protein>
<dbReference type="Proteomes" id="UP000053477">
    <property type="component" value="Unassembled WGS sequence"/>
</dbReference>
<feature type="region of interest" description="Disordered" evidence="2">
    <location>
        <begin position="358"/>
        <end position="400"/>
    </location>
</feature>
<keyword evidence="1" id="KW-0862">Zinc</keyword>
<evidence type="ECO:0000313" key="4">
    <source>
        <dbReference type="EMBL" id="KLO07565.1"/>
    </source>
</evidence>
<dbReference type="EMBL" id="KQ086132">
    <property type="protein sequence ID" value="KLO07565.1"/>
    <property type="molecule type" value="Genomic_DNA"/>
</dbReference>
<feature type="region of interest" description="Disordered" evidence="2">
    <location>
        <begin position="571"/>
        <end position="635"/>
    </location>
</feature>
<feature type="compositionally biased region" description="Polar residues" evidence="2">
    <location>
        <begin position="584"/>
        <end position="599"/>
    </location>
</feature>
<dbReference type="SMART" id="SM00184">
    <property type="entry name" value="RING"/>
    <property type="match status" value="1"/>
</dbReference>
<feature type="compositionally biased region" description="Basic and acidic residues" evidence="2">
    <location>
        <begin position="604"/>
        <end position="617"/>
    </location>
</feature>
<dbReference type="Gene3D" id="3.30.40.10">
    <property type="entry name" value="Zinc/RING finger domain, C3HC4 (zinc finger)"/>
    <property type="match status" value="1"/>
</dbReference>
<feature type="region of interest" description="Disordered" evidence="2">
    <location>
        <begin position="119"/>
        <end position="165"/>
    </location>
</feature>
<feature type="region of interest" description="Disordered" evidence="2">
    <location>
        <begin position="301"/>
        <end position="331"/>
    </location>
</feature>
<feature type="compositionally biased region" description="Low complexity" evidence="2">
    <location>
        <begin position="422"/>
        <end position="432"/>
    </location>
</feature>
<evidence type="ECO:0000256" key="2">
    <source>
        <dbReference type="SAM" id="MobiDB-lite"/>
    </source>
</evidence>
<dbReference type="InterPro" id="IPR013083">
    <property type="entry name" value="Znf_RING/FYVE/PHD"/>
</dbReference>
<dbReference type="SUPFAM" id="SSF57850">
    <property type="entry name" value="RING/U-box"/>
    <property type="match status" value="1"/>
</dbReference>
<keyword evidence="1" id="KW-0479">Metal-binding</keyword>
<dbReference type="InterPro" id="IPR001841">
    <property type="entry name" value="Znf_RING"/>
</dbReference>
<keyword evidence="5" id="KW-1185">Reference proteome</keyword>
<accession>A0A0H2R6Y0</accession>
<dbReference type="InParanoid" id="A0A0H2R6Y0"/>
<dbReference type="AlphaFoldDB" id="A0A0H2R6Y0"/>
<evidence type="ECO:0000256" key="1">
    <source>
        <dbReference type="PROSITE-ProRule" id="PRU00175"/>
    </source>
</evidence>
<feature type="compositionally biased region" description="Low complexity" evidence="2">
    <location>
        <begin position="119"/>
        <end position="137"/>
    </location>
</feature>
<dbReference type="PROSITE" id="PS50089">
    <property type="entry name" value="ZF_RING_2"/>
    <property type="match status" value="1"/>
</dbReference>